<dbReference type="InterPro" id="IPR035213">
    <property type="entry name" value="DUF5321"/>
</dbReference>
<organism evidence="2 3">
    <name type="scientific">Lophiostoma macrostomum CBS 122681</name>
    <dbReference type="NCBI Taxonomy" id="1314788"/>
    <lineage>
        <taxon>Eukaryota</taxon>
        <taxon>Fungi</taxon>
        <taxon>Dikarya</taxon>
        <taxon>Ascomycota</taxon>
        <taxon>Pezizomycotina</taxon>
        <taxon>Dothideomycetes</taxon>
        <taxon>Pleosporomycetidae</taxon>
        <taxon>Pleosporales</taxon>
        <taxon>Lophiostomataceae</taxon>
        <taxon>Lophiostoma</taxon>
    </lineage>
</organism>
<reference evidence="2" key="1">
    <citation type="journal article" date="2020" name="Stud. Mycol.">
        <title>101 Dothideomycetes genomes: a test case for predicting lifestyles and emergence of pathogens.</title>
        <authorList>
            <person name="Haridas S."/>
            <person name="Albert R."/>
            <person name="Binder M."/>
            <person name="Bloem J."/>
            <person name="Labutti K."/>
            <person name="Salamov A."/>
            <person name="Andreopoulos B."/>
            <person name="Baker S."/>
            <person name="Barry K."/>
            <person name="Bills G."/>
            <person name="Bluhm B."/>
            <person name="Cannon C."/>
            <person name="Castanera R."/>
            <person name="Culley D."/>
            <person name="Daum C."/>
            <person name="Ezra D."/>
            <person name="Gonzalez J."/>
            <person name="Henrissat B."/>
            <person name="Kuo A."/>
            <person name="Liang C."/>
            <person name="Lipzen A."/>
            <person name="Lutzoni F."/>
            <person name="Magnuson J."/>
            <person name="Mondo S."/>
            <person name="Nolan M."/>
            <person name="Ohm R."/>
            <person name="Pangilinan J."/>
            <person name="Park H.-J."/>
            <person name="Ramirez L."/>
            <person name="Alfaro M."/>
            <person name="Sun H."/>
            <person name="Tritt A."/>
            <person name="Yoshinaga Y."/>
            <person name="Zwiers L.-H."/>
            <person name="Turgeon B."/>
            <person name="Goodwin S."/>
            <person name="Spatafora J."/>
            <person name="Crous P."/>
            <person name="Grigoriev I."/>
        </authorList>
    </citation>
    <scope>NUCLEOTIDE SEQUENCE</scope>
    <source>
        <strain evidence="2">CBS 122681</strain>
    </source>
</reference>
<evidence type="ECO:0000256" key="1">
    <source>
        <dbReference type="SAM" id="MobiDB-lite"/>
    </source>
</evidence>
<feature type="compositionally biased region" description="Basic and acidic residues" evidence="1">
    <location>
        <begin position="172"/>
        <end position="185"/>
    </location>
</feature>
<accession>A0A6A6SWR1</accession>
<evidence type="ECO:0000313" key="2">
    <source>
        <dbReference type="EMBL" id="KAF2651507.1"/>
    </source>
</evidence>
<sequence>MLRQLLRAPSTYRTLLHPSSRPQSHTFPLLSHTQSQTRYLSLPRIIQPSFWAEQIPKPLRTNPFRRDAISPTPKDWNPATSYIILGLLVGSQAIQILWLKRDREHFVRKAEAKIGVLREVIESVQNGESVDVEKVLGTGDSAAEREWKEVMREIEEEDLLFRSKKRRRAAREQARIEEESGKVEETQAGEVQQEREKEAQTGYVKVESFKGARFY</sequence>
<evidence type="ECO:0000313" key="3">
    <source>
        <dbReference type="Proteomes" id="UP000799324"/>
    </source>
</evidence>
<protein>
    <submittedName>
        <fullName evidence="2">Uncharacterized protein</fullName>
    </submittedName>
</protein>
<dbReference type="Pfam" id="PF17254">
    <property type="entry name" value="DUF5321"/>
    <property type="match status" value="1"/>
</dbReference>
<proteinExistence type="predicted"/>
<gene>
    <name evidence="2" type="ORF">K491DRAFT_606743</name>
</gene>
<dbReference type="EMBL" id="MU004424">
    <property type="protein sequence ID" value="KAF2651507.1"/>
    <property type="molecule type" value="Genomic_DNA"/>
</dbReference>
<dbReference type="Proteomes" id="UP000799324">
    <property type="component" value="Unassembled WGS sequence"/>
</dbReference>
<feature type="region of interest" description="Disordered" evidence="1">
    <location>
        <begin position="172"/>
        <end position="200"/>
    </location>
</feature>
<keyword evidence="3" id="KW-1185">Reference proteome</keyword>
<name>A0A6A6SWR1_9PLEO</name>
<dbReference type="AlphaFoldDB" id="A0A6A6SWR1"/>
<dbReference type="OrthoDB" id="2253354at2759"/>